<name>A0ABR2R867_9ROSI</name>
<gene>
    <name evidence="1" type="ORF">V6N11_080424</name>
</gene>
<organism evidence="1 2">
    <name type="scientific">Hibiscus sabdariffa</name>
    <name type="common">roselle</name>
    <dbReference type="NCBI Taxonomy" id="183260"/>
    <lineage>
        <taxon>Eukaryota</taxon>
        <taxon>Viridiplantae</taxon>
        <taxon>Streptophyta</taxon>
        <taxon>Embryophyta</taxon>
        <taxon>Tracheophyta</taxon>
        <taxon>Spermatophyta</taxon>
        <taxon>Magnoliopsida</taxon>
        <taxon>eudicotyledons</taxon>
        <taxon>Gunneridae</taxon>
        <taxon>Pentapetalae</taxon>
        <taxon>rosids</taxon>
        <taxon>malvids</taxon>
        <taxon>Malvales</taxon>
        <taxon>Malvaceae</taxon>
        <taxon>Malvoideae</taxon>
        <taxon>Hibiscus</taxon>
    </lineage>
</organism>
<reference evidence="1 2" key="1">
    <citation type="journal article" date="2024" name="G3 (Bethesda)">
        <title>Genome assembly of Hibiscus sabdariffa L. provides insights into metabolisms of medicinal natural products.</title>
        <authorList>
            <person name="Kim T."/>
        </authorList>
    </citation>
    <scope>NUCLEOTIDE SEQUENCE [LARGE SCALE GENOMIC DNA]</scope>
    <source>
        <strain evidence="1">TK-2024</strain>
        <tissue evidence="1">Old leaves</tissue>
    </source>
</reference>
<evidence type="ECO:0000313" key="1">
    <source>
        <dbReference type="EMBL" id="KAK9008948.1"/>
    </source>
</evidence>
<comment type="caution">
    <text evidence="1">The sequence shown here is derived from an EMBL/GenBank/DDBJ whole genome shotgun (WGS) entry which is preliminary data.</text>
</comment>
<dbReference type="EMBL" id="JBBPBN010000025">
    <property type="protein sequence ID" value="KAK9008948.1"/>
    <property type="molecule type" value="Genomic_DNA"/>
</dbReference>
<evidence type="ECO:0000313" key="2">
    <source>
        <dbReference type="Proteomes" id="UP001396334"/>
    </source>
</evidence>
<dbReference type="Proteomes" id="UP001396334">
    <property type="component" value="Unassembled WGS sequence"/>
</dbReference>
<accession>A0ABR2R867</accession>
<protein>
    <submittedName>
        <fullName evidence="1">Uncharacterized protein</fullName>
    </submittedName>
</protein>
<keyword evidence="2" id="KW-1185">Reference proteome</keyword>
<proteinExistence type="predicted"/>
<sequence length="91" mass="10505">MSIAIALSHLNPTPLHEFLEFPPIIQSYEFLSDEDKVGEQTKFVTPPLVVHIHVVVDDEGIPKESDDIKEFKHYLYKIKKMFIVNLAGRRT</sequence>